<dbReference type="GO" id="GO:0031956">
    <property type="term" value="F:medium-chain fatty acid-CoA ligase activity"/>
    <property type="evidence" value="ECO:0007669"/>
    <property type="project" value="TreeGrafter"/>
</dbReference>
<dbReference type="Proteomes" id="UP000030755">
    <property type="component" value="Unassembled WGS sequence"/>
</dbReference>
<dbReference type="OrthoDB" id="2962993at2759"/>
<evidence type="ECO:0000259" key="3">
    <source>
        <dbReference type="Pfam" id="PF13193"/>
    </source>
</evidence>
<dbReference type="PROSITE" id="PS00455">
    <property type="entry name" value="AMP_BINDING"/>
    <property type="match status" value="1"/>
</dbReference>
<dbReference type="InterPro" id="IPR020845">
    <property type="entry name" value="AMP-binding_CS"/>
</dbReference>
<name>A0A075B587_ROZAC</name>
<keyword evidence="5" id="KW-1185">Reference proteome</keyword>
<sequence>MPTDNLVNGLCCTTTAYAFQYFSKALYFSEWKHMLWDSQISIVLADPNVMSDYKVHESISGRYLSYGIIDGLSVVEIVGRKAKLPDATKLVVYTSGTTGKPKGVPWNATMLEYQVNTLCDAWRWSKHDCILHVLPLHHIHALICPLAVGATVRFSTPKPADIINNIMSDETITVFMSVPTVYTRLIAYYKTLEKNEQLKVSCRLKRFRLFVCGSAPLPKNVFREWESITCHKILERYGMTETGMVLSNEYDKRVCGSVGYPLKNTLIKIVDEEGKEGASGQLMVKGPGVFQGNNEGVFENGWFKTGDQVEMTTDGVVIKGRPIDIIKSGGYKISAIELENLLVENPLIEECAIVGMPDAEMGEKVVCFYKSKNGLEIDGLREFCLEKMGNYKIPKEFRRVKELPRNVMGKVNKKQLKELKGEDESVE</sequence>
<dbReference type="InterPro" id="IPR025110">
    <property type="entry name" value="AMP-bd_C"/>
</dbReference>
<feature type="domain" description="AMP-dependent synthetase/ligase" evidence="2">
    <location>
        <begin position="83"/>
        <end position="292"/>
    </location>
</feature>
<proteinExistence type="inferred from homology"/>
<comment type="similarity">
    <text evidence="1">Belongs to the ATP-dependent AMP-binding enzyme family.</text>
</comment>
<dbReference type="InterPro" id="IPR042099">
    <property type="entry name" value="ANL_N_sf"/>
</dbReference>
<protein>
    <submittedName>
        <fullName evidence="4">AMP-binding domain-containing protein</fullName>
    </submittedName>
</protein>
<dbReference type="GO" id="GO:0006631">
    <property type="term" value="P:fatty acid metabolic process"/>
    <property type="evidence" value="ECO:0007669"/>
    <property type="project" value="TreeGrafter"/>
</dbReference>
<accession>A0A075B587</accession>
<dbReference type="Pfam" id="PF00501">
    <property type="entry name" value="AMP-binding"/>
    <property type="match status" value="1"/>
</dbReference>
<dbReference type="Gene3D" id="3.40.50.12780">
    <property type="entry name" value="N-terminal domain of ligase-like"/>
    <property type="match status" value="1"/>
</dbReference>
<dbReference type="EMBL" id="KE560420">
    <property type="protein sequence ID" value="EPZ36853.1"/>
    <property type="molecule type" value="Genomic_DNA"/>
</dbReference>
<evidence type="ECO:0000313" key="5">
    <source>
        <dbReference type="Proteomes" id="UP000030755"/>
    </source>
</evidence>
<dbReference type="STRING" id="988480.A0A075B587"/>
<dbReference type="Pfam" id="PF13193">
    <property type="entry name" value="AMP-binding_C"/>
    <property type="match status" value="1"/>
</dbReference>
<dbReference type="SUPFAM" id="SSF56801">
    <property type="entry name" value="Acetyl-CoA synthetase-like"/>
    <property type="match status" value="1"/>
</dbReference>
<dbReference type="InterPro" id="IPR000873">
    <property type="entry name" value="AMP-dep_synth/lig_dom"/>
</dbReference>
<gene>
    <name evidence="4" type="ORF">O9G_005270</name>
</gene>
<dbReference type="AlphaFoldDB" id="A0A075B587"/>
<evidence type="ECO:0000259" key="2">
    <source>
        <dbReference type="Pfam" id="PF00501"/>
    </source>
</evidence>
<evidence type="ECO:0000313" key="4">
    <source>
        <dbReference type="EMBL" id="EPZ36853.1"/>
    </source>
</evidence>
<organism evidence="4 5">
    <name type="scientific">Rozella allomycis (strain CSF55)</name>
    <dbReference type="NCBI Taxonomy" id="988480"/>
    <lineage>
        <taxon>Eukaryota</taxon>
        <taxon>Fungi</taxon>
        <taxon>Fungi incertae sedis</taxon>
        <taxon>Cryptomycota</taxon>
        <taxon>Cryptomycota incertae sedis</taxon>
        <taxon>Rozella</taxon>
    </lineage>
</organism>
<dbReference type="HOGENOM" id="CLU_000022_59_11_1"/>
<evidence type="ECO:0000256" key="1">
    <source>
        <dbReference type="ARBA" id="ARBA00006432"/>
    </source>
</evidence>
<dbReference type="PANTHER" id="PTHR43201">
    <property type="entry name" value="ACYL-COA SYNTHETASE"/>
    <property type="match status" value="1"/>
</dbReference>
<dbReference type="OMA" id="WESITCH"/>
<dbReference type="PANTHER" id="PTHR43201:SF8">
    <property type="entry name" value="ACYL-COA SYNTHETASE FAMILY MEMBER 3"/>
    <property type="match status" value="1"/>
</dbReference>
<reference evidence="4 5" key="1">
    <citation type="journal article" date="2013" name="Curr. Biol.">
        <title>Shared signatures of parasitism and phylogenomics unite Cryptomycota and microsporidia.</title>
        <authorList>
            <person name="James T.Y."/>
            <person name="Pelin A."/>
            <person name="Bonen L."/>
            <person name="Ahrendt S."/>
            <person name="Sain D."/>
            <person name="Corradi N."/>
            <person name="Stajich J.E."/>
        </authorList>
    </citation>
    <scope>NUCLEOTIDE SEQUENCE [LARGE SCALE GENOMIC DNA]</scope>
    <source>
        <strain evidence="4 5">CSF55</strain>
    </source>
</reference>
<dbReference type="InterPro" id="IPR045851">
    <property type="entry name" value="AMP-bd_C_sf"/>
</dbReference>
<dbReference type="Gene3D" id="3.30.300.30">
    <property type="match status" value="1"/>
</dbReference>
<feature type="domain" description="AMP-binding enzyme C-terminal" evidence="3">
    <location>
        <begin position="337"/>
        <end position="410"/>
    </location>
</feature>